<feature type="transmembrane region" description="Helical" evidence="1">
    <location>
        <begin position="70"/>
        <end position="91"/>
    </location>
</feature>
<dbReference type="EMBL" id="CP095749">
    <property type="protein sequence ID" value="WEB39656.1"/>
    <property type="molecule type" value="Genomic_DNA"/>
</dbReference>
<sequence>MTAPGSEPGAVASYLAQLTLAGVTAWAARRVWLRGDGGGLGDLIAIMTHRWHAVPAAGLLPIGAWTGTPWAAAVPVALLALHSAAQLWPAFRTRRLRLRRPEIG</sequence>
<accession>A0ABY8A7C2</accession>
<dbReference type="RefSeq" id="WP_275307205.1">
    <property type="nucleotide sequence ID" value="NZ_CP095749.1"/>
</dbReference>
<name>A0ABY8A7C2_9ACTN</name>
<keyword evidence="3" id="KW-1185">Reference proteome</keyword>
<proteinExistence type="predicted"/>
<evidence type="ECO:0000313" key="3">
    <source>
        <dbReference type="Proteomes" id="UP001218629"/>
    </source>
</evidence>
<dbReference type="Proteomes" id="UP001218629">
    <property type="component" value="Chromosome"/>
</dbReference>
<keyword evidence="1" id="KW-1133">Transmembrane helix</keyword>
<reference evidence="2 3" key="1">
    <citation type="submission" date="2022-03" db="EMBL/GenBank/DDBJ databases">
        <title>Streptomyces yunnanensis P86,complete genome.</title>
        <authorList>
            <person name="Chen S."/>
            <person name="Zhang Q."/>
        </authorList>
    </citation>
    <scope>NUCLEOTIDE SEQUENCE [LARGE SCALE GENOMIC DNA]</scope>
    <source>
        <strain evidence="2 3">P86</strain>
    </source>
</reference>
<evidence type="ECO:0000256" key="1">
    <source>
        <dbReference type="SAM" id="Phobius"/>
    </source>
</evidence>
<gene>
    <name evidence="2" type="ORF">MOV08_10520</name>
</gene>
<evidence type="ECO:0000313" key="2">
    <source>
        <dbReference type="EMBL" id="WEB39656.1"/>
    </source>
</evidence>
<protein>
    <submittedName>
        <fullName evidence="2">Uncharacterized protein</fullName>
    </submittedName>
</protein>
<organism evidence="2 3">
    <name type="scientific">Streptomyces yunnanensis</name>
    <dbReference type="NCBI Taxonomy" id="156453"/>
    <lineage>
        <taxon>Bacteria</taxon>
        <taxon>Bacillati</taxon>
        <taxon>Actinomycetota</taxon>
        <taxon>Actinomycetes</taxon>
        <taxon>Kitasatosporales</taxon>
        <taxon>Streptomycetaceae</taxon>
        <taxon>Streptomyces</taxon>
    </lineage>
</organism>
<keyword evidence="1" id="KW-0472">Membrane</keyword>
<keyword evidence="1" id="KW-0812">Transmembrane</keyword>